<accession>X0RF55</accession>
<protein>
    <recommendedName>
        <fullName evidence="3">PE-PGRS family protein</fullName>
    </recommendedName>
</protein>
<name>X0RF55_9ZZZZ</name>
<evidence type="ECO:0000313" key="2">
    <source>
        <dbReference type="EMBL" id="GAF67534.1"/>
    </source>
</evidence>
<organism evidence="2">
    <name type="scientific">marine sediment metagenome</name>
    <dbReference type="NCBI Taxonomy" id="412755"/>
    <lineage>
        <taxon>unclassified sequences</taxon>
        <taxon>metagenomes</taxon>
        <taxon>ecological metagenomes</taxon>
    </lineage>
</organism>
<comment type="caution">
    <text evidence="2">The sequence shown here is derived from an EMBL/GenBank/DDBJ whole genome shotgun (WGS) entry which is preliminary data.</text>
</comment>
<dbReference type="AlphaFoldDB" id="X0RF55"/>
<proteinExistence type="predicted"/>
<feature type="non-terminal residue" evidence="2">
    <location>
        <position position="1"/>
    </location>
</feature>
<evidence type="ECO:0000256" key="1">
    <source>
        <dbReference type="SAM" id="MobiDB-lite"/>
    </source>
</evidence>
<evidence type="ECO:0008006" key="3">
    <source>
        <dbReference type="Google" id="ProtNLM"/>
    </source>
</evidence>
<feature type="compositionally biased region" description="Gly residues" evidence="1">
    <location>
        <begin position="207"/>
        <end position="220"/>
    </location>
</feature>
<reference evidence="2" key="1">
    <citation type="journal article" date="2014" name="Front. Microbiol.">
        <title>High frequency of phylogenetically diverse reductive dehalogenase-homologous genes in deep subseafloor sedimentary metagenomes.</title>
        <authorList>
            <person name="Kawai M."/>
            <person name="Futagami T."/>
            <person name="Toyoda A."/>
            <person name="Takaki Y."/>
            <person name="Nishi S."/>
            <person name="Hori S."/>
            <person name="Arai W."/>
            <person name="Tsubouchi T."/>
            <person name="Morono Y."/>
            <person name="Uchiyama I."/>
            <person name="Ito T."/>
            <person name="Fujiyama A."/>
            <person name="Inagaki F."/>
            <person name="Takami H."/>
        </authorList>
    </citation>
    <scope>NUCLEOTIDE SEQUENCE</scope>
    <source>
        <strain evidence="2">Expedition CK06-06</strain>
    </source>
</reference>
<feature type="region of interest" description="Disordered" evidence="1">
    <location>
        <begin position="154"/>
        <end position="236"/>
    </location>
</feature>
<feature type="non-terminal residue" evidence="2">
    <location>
        <position position="391"/>
    </location>
</feature>
<dbReference type="EMBL" id="BARS01007582">
    <property type="protein sequence ID" value="GAF67534.1"/>
    <property type="molecule type" value="Genomic_DNA"/>
</dbReference>
<gene>
    <name evidence="2" type="ORF">S01H1_14559</name>
</gene>
<feature type="region of interest" description="Disordered" evidence="1">
    <location>
        <begin position="335"/>
        <end position="354"/>
    </location>
</feature>
<sequence length="391" mass="38301">ASFGIFGDGSDGDLVVEPAETAYTDDTRAALGATANAGQPALTLVSTGIFTPGMMGDEVFIIQMQGTGAGNYEFGTIAGVEGTVLTLTEALSNTYTVGGNSKAQVLRVPNYQNVTVQGSGMLTARAWDGSTGGVLALRVQDVFTGEQSSIVSMDGKGYRGGLGGPTQSTSYGYKGEGDAGPSYQRSHDDQANNGSGGGAGSKFSDSRGGGGGGGGNGTAGLDGVSHSGPQNGFGGRTVGTADLSIMLMGGGGGGGALDSQGTAGTGGNGGGIIYIVARELNGIGTISSNGSPGGSSNPATSGGGAGGGAGGSIYLLVQALHLRADLVTATGGAGGDGYHWGAERGTDGGQGGEGRIRIEYDTLTFSCGDPCGVTDPAASIQHLPDEYFDTE</sequence>